<dbReference type="Proteomes" id="UP001443914">
    <property type="component" value="Unassembled WGS sequence"/>
</dbReference>
<keyword evidence="3" id="KW-1185">Reference proteome</keyword>
<proteinExistence type="predicted"/>
<evidence type="ECO:0008006" key="4">
    <source>
        <dbReference type="Google" id="ProtNLM"/>
    </source>
</evidence>
<dbReference type="EMBL" id="JBDFQZ010000014">
    <property type="protein sequence ID" value="KAK9666122.1"/>
    <property type="molecule type" value="Genomic_DNA"/>
</dbReference>
<evidence type="ECO:0000256" key="1">
    <source>
        <dbReference type="SAM" id="SignalP"/>
    </source>
</evidence>
<keyword evidence="1" id="KW-0732">Signal</keyword>
<evidence type="ECO:0000313" key="2">
    <source>
        <dbReference type="EMBL" id="KAK9666122.1"/>
    </source>
</evidence>
<accession>A0AAW1GN42</accession>
<feature type="chain" id="PRO_5043810906" description="Secreted protein" evidence="1">
    <location>
        <begin position="16"/>
        <end position="127"/>
    </location>
</feature>
<organism evidence="2 3">
    <name type="scientific">Saponaria officinalis</name>
    <name type="common">Common soapwort</name>
    <name type="synonym">Lychnis saponaria</name>
    <dbReference type="NCBI Taxonomy" id="3572"/>
    <lineage>
        <taxon>Eukaryota</taxon>
        <taxon>Viridiplantae</taxon>
        <taxon>Streptophyta</taxon>
        <taxon>Embryophyta</taxon>
        <taxon>Tracheophyta</taxon>
        <taxon>Spermatophyta</taxon>
        <taxon>Magnoliopsida</taxon>
        <taxon>eudicotyledons</taxon>
        <taxon>Gunneridae</taxon>
        <taxon>Pentapetalae</taxon>
        <taxon>Caryophyllales</taxon>
        <taxon>Caryophyllaceae</taxon>
        <taxon>Caryophylleae</taxon>
        <taxon>Saponaria</taxon>
    </lineage>
</organism>
<dbReference type="AlphaFoldDB" id="A0AAW1GN42"/>
<sequence>MVLLCLKFMLLKTLAIVFFDNISLCSQVIVLKNDLVTDMVAQEEVVQIAKKKRISMDAAQVSKVYVVQFQFVAVREDKNRSCRRTVGYSHCRSYVPKAGFHRRKRFSVSVDFSLSFSLQVHQDGCCG</sequence>
<evidence type="ECO:0000313" key="3">
    <source>
        <dbReference type="Proteomes" id="UP001443914"/>
    </source>
</evidence>
<gene>
    <name evidence="2" type="ORF">RND81_14G162000</name>
</gene>
<feature type="signal peptide" evidence="1">
    <location>
        <begin position="1"/>
        <end position="15"/>
    </location>
</feature>
<comment type="caution">
    <text evidence="2">The sequence shown here is derived from an EMBL/GenBank/DDBJ whole genome shotgun (WGS) entry which is preliminary data.</text>
</comment>
<reference evidence="2" key="1">
    <citation type="submission" date="2024-03" db="EMBL/GenBank/DDBJ databases">
        <title>WGS assembly of Saponaria officinalis var. Norfolk2.</title>
        <authorList>
            <person name="Jenkins J."/>
            <person name="Shu S."/>
            <person name="Grimwood J."/>
            <person name="Barry K."/>
            <person name="Goodstein D."/>
            <person name="Schmutz J."/>
            <person name="Leebens-Mack J."/>
            <person name="Osbourn A."/>
        </authorList>
    </citation>
    <scope>NUCLEOTIDE SEQUENCE [LARGE SCALE GENOMIC DNA]</scope>
    <source>
        <strain evidence="2">JIC</strain>
    </source>
</reference>
<name>A0AAW1GN42_SAPOF</name>
<protein>
    <recommendedName>
        <fullName evidence="4">Secreted protein</fullName>
    </recommendedName>
</protein>